<dbReference type="PANTHER" id="PTHR36452">
    <property type="entry name" value="CHROMOSOME 12, WHOLE GENOME SHOTGUN SEQUENCE"/>
    <property type="match status" value="1"/>
</dbReference>
<organism evidence="1 3">
    <name type="scientific">Polaribacter dokdonensis DSW-5</name>
    <dbReference type="NCBI Taxonomy" id="1300348"/>
    <lineage>
        <taxon>Bacteria</taxon>
        <taxon>Pseudomonadati</taxon>
        <taxon>Bacteroidota</taxon>
        <taxon>Flavobacteriia</taxon>
        <taxon>Flavobacteriales</taxon>
        <taxon>Flavobacteriaceae</taxon>
    </lineage>
</organism>
<dbReference type="InterPro" id="IPR015996">
    <property type="entry name" value="UCP028451"/>
</dbReference>
<reference evidence="1 3" key="1">
    <citation type="submission" date="2015-07" db="EMBL/GenBank/DDBJ databases">
        <title>Genome of Polaribacter dokdonenesis DSW-5, isolated from seawater off Dokdo in Korea.</title>
        <authorList>
            <person name="Yoon K."/>
            <person name="Song J.Y."/>
            <person name="Kim J.F."/>
        </authorList>
    </citation>
    <scope>NUCLEOTIDE SEQUENCE [LARGE SCALE GENOMIC DNA]</scope>
    <source>
        <strain evidence="1 3">DSW-5</strain>
    </source>
</reference>
<dbReference type="Proteomes" id="UP000037716">
    <property type="component" value="Unassembled WGS sequence"/>
</dbReference>
<dbReference type="Pfam" id="PF09365">
    <property type="entry name" value="DUF2461"/>
    <property type="match status" value="1"/>
</dbReference>
<comment type="caution">
    <text evidence="1">The sequence shown here is derived from an EMBL/GenBank/DDBJ whole genome shotgun (WGS) entry which is preliminary data.</text>
</comment>
<dbReference type="PATRIC" id="fig|1300348.6.peg.2355"/>
<protein>
    <submittedName>
        <fullName evidence="2">TIGR02453 family protein</fullName>
    </submittedName>
</protein>
<evidence type="ECO:0000313" key="2">
    <source>
        <dbReference type="EMBL" id="SEE52448.1"/>
    </source>
</evidence>
<gene>
    <name evidence="1" type="ORF">I602_2354</name>
    <name evidence="2" type="ORF">SAMN05444353_2129</name>
</gene>
<dbReference type="NCBIfam" id="TIGR02453">
    <property type="entry name" value="TIGR02453 family protein"/>
    <property type="match status" value="1"/>
</dbReference>
<proteinExistence type="predicted"/>
<evidence type="ECO:0000313" key="4">
    <source>
        <dbReference type="Proteomes" id="UP000183071"/>
    </source>
</evidence>
<dbReference type="Proteomes" id="UP000183071">
    <property type="component" value="Unassembled WGS sequence"/>
</dbReference>
<dbReference type="EMBL" id="FNUE01000002">
    <property type="protein sequence ID" value="SEE52448.1"/>
    <property type="molecule type" value="Genomic_DNA"/>
</dbReference>
<dbReference type="PIRSF" id="PIRSF028451">
    <property type="entry name" value="UCP028451"/>
    <property type="match status" value="1"/>
</dbReference>
<reference evidence="2 4" key="2">
    <citation type="submission" date="2016-10" db="EMBL/GenBank/DDBJ databases">
        <authorList>
            <person name="Varghese N."/>
            <person name="Submissions S."/>
        </authorList>
    </citation>
    <scope>NUCLEOTIDE SEQUENCE [LARGE SCALE GENOMIC DNA]</scope>
    <source>
        <strain evidence="2 4">DSW-5</strain>
    </source>
</reference>
<dbReference type="InterPro" id="IPR012808">
    <property type="entry name" value="CHP02453"/>
</dbReference>
<dbReference type="OrthoDB" id="9794241at2"/>
<dbReference type="EMBL" id="LGBR01000001">
    <property type="protein sequence ID" value="KOY52794.1"/>
    <property type="molecule type" value="Genomic_DNA"/>
</dbReference>
<dbReference type="RefSeq" id="WP_053974867.1">
    <property type="nucleotide sequence ID" value="NZ_FNUE01000002.1"/>
</dbReference>
<keyword evidence="4" id="KW-1185">Reference proteome</keyword>
<name>A0A0N0UNX9_9FLAO</name>
<accession>A0A0N0UNX9</accession>
<dbReference type="AlphaFoldDB" id="A0A0N0UNX9"/>
<sequence>MTIEKSTFQFLKDLRKNNNRDWFADHKATYEKARLNAKDVFAEVLEKLEGHDEIEKSKMMRIYRDVRFSKDKTPYKAHFSNSYSRLGASLRGGYFLQIRPGESFLAGGFWEPSKEDLFRLRKEIEQDASEIRDVLSDKEFQKHFGDSFYSFSELKTAPRGFDKEHKDVDLLRKKGFIAMKKFSDKEVLDKNFTKNVNDGFLALRPFFNLFSDILTTNLNGESII</sequence>
<evidence type="ECO:0000313" key="3">
    <source>
        <dbReference type="Proteomes" id="UP000037716"/>
    </source>
</evidence>
<evidence type="ECO:0000313" key="1">
    <source>
        <dbReference type="EMBL" id="KOY52794.1"/>
    </source>
</evidence>
<dbReference type="PANTHER" id="PTHR36452:SF1">
    <property type="entry name" value="DUF2461 DOMAIN-CONTAINING PROTEIN"/>
    <property type="match status" value="1"/>
</dbReference>